<dbReference type="AlphaFoldDB" id="A0A6J7GJI0"/>
<keyword evidence="4" id="KW-0997">Cell inner membrane</keyword>
<feature type="transmembrane region" description="Helical" evidence="8">
    <location>
        <begin position="99"/>
        <end position="120"/>
    </location>
</feature>
<dbReference type="Pfam" id="PF02653">
    <property type="entry name" value="BPD_transp_2"/>
    <property type="match status" value="1"/>
</dbReference>
<feature type="transmembrane region" description="Helical" evidence="8">
    <location>
        <begin position="252"/>
        <end position="285"/>
    </location>
</feature>
<dbReference type="GO" id="GO:0022857">
    <property type="term" value="F:transmembrane transporter activity"/>
    <property type="evidence" value="ECO:0007669"/>
    <property type="project" value="InterPro"/>
</dbReference>
<dbReference type="EMBL" id="CAFBRY010000047">
    <property type="protein sequence ID" value="CAB5152465.1"/>
    <property type="molecule type" value="Genomic_DNA"/>
</dbReference>
<sequence>MKNIFTKIIQPQRRFRPFTWDVIIMILLVILLVFGSILNPVFLTAFNFSLMLPNIGEILLIAMPMTLLIIAGEIDLSVASIVGLSGVTFGLLYERGLNIWLAAFLGVIVGVLCGAVNGILVARVGLGSLAVTIATLALFRGFATAAMGNKSVTDFPESWTNFGYSTIGKTFLPQTYPLIIFFIILFGILTHLSIFGRRTFAIGQSVEAARFAAISVLNHKIILFILTGAMSGVAGVIYVLRISTAQYDNAMGLELSVIATALLGGVSIFGGVGTIWGVAAAAVLFGSLEALFNLQAVSPNIFTITTGTLLIGSVMIPLLLGRINRFRIDRIRENEKNAK</sequence>
<protein>
    <submittedName>
        <fullName evidence="9">Unannotated protein</fullName>
    </submittedName>
</protein>
<dbReference type="EMBL" id="CAFBMN010000032">
    <property type="protein sequence ID" value="CAB4905095.1"/>
    <property type="molecule type" value="Genomic_DNA"/>
</dbReference>
<accession>A0A6J7GJI0</accession>
<name>A0A6J7GJI0_9ZZZZ</name>
<evidence type="ECO:0000256" key="8">
    <source>
        <dbReference type="SAM" id="Phobius"/>
    </source>
</evidence>
<organism evidence="9">
    <name type="scientific">freshwater metagenome</name>
    <dbReference type="NCBI Taxonomy" id="449393"/>
    <lineage>
        <taxon>unclassified sequences</taxon>
        <taxon>metagenomes</taxon>
        <taxon>ecological metagenomes</taxon>
    </lineage>
</organism>
<dbReference type="GO" id="GO:0005886">
    <property type="term" value="C:plasma membrane"/>
    <property type="evidence" value="ECO:0007669"/>
    <property type="project" value="UniProtKB-SubCell"/>
</dbReference>
<evidence type="ECO:0000256" key="3">
    <source>
        <dbReference type="ARBA" id="ARBA00022475"/>
    </source>
</evidence>
<feature type="transmembrane region" description="Helical" evidence="8">
    <location>
        <begin position="297"/>
        <end position="320"/>
    </location>
</feature>
<evidence type="ECO:0000313" key="10">
    <source>
        <dbReference type="EMBL" id="CAB5152465.1"/>
    </source>
</evidence>
<proteinExistence type="predicted"/>
<evidence type="ECO:0000256" key="7">
    <source>
        <dbReference type="ARBA" id="ARBA00023136"/>
    </source>
</evidence>
<keyword evidence="2" id="KW-0813">Transport</keyword>
<evidence type="ECO:0000256" key="4">
    <source>
        <dbReference type="ARBA" id="ARBA00022519"/>
    </source>
</evidence>
<evidence type="ECO:0000313" key="9">
    <source>
        <dbReference type="EMBL" id="CAB4905095.1"/>
    </source>
</evidence>
<evidence type="ECO:0000256" key="2">
    <source>
        <dbReference type="ARBA" id="ARBA00022448"/>
    </source>
</evidence>
<gene>
    <name evidence="9" type="ORF">UFOPK3587_00718</name>
    <name evidence="10" type="ORF">UFOPK4427_01181</name>
</gene>
<feature type="transmembrane region" description="Helical" evidence="8">
    <location>
        <begin position="221"/>
        <end position="240"/>
    </location>
</feature>
<evidence type="ECO:0000256" key="6">
    <source>
        <dbReference type="ARBA" id="ARBA00022989"/>
    </source>
</evidence>
<dbReference type="InterPro" id="IPR001851">
    <property type="entry name" value="ABC_transp_permease"/>
</dbReference>
<comment type="subcellular location">
    <subcellularLocation>
        <location evidence="1">Cell membrane</location>
        <topology evidence="1">Multi-pass membrane protein</topology>
    </subcellularLocation>
</comment>
<dbReference type="PANTHER" id="PTHR32196:SF71">
    <property type="entry name" value="AUTOINDUCER 2 IMPORT SYSTEM PERMEASE PROTEIN LSRD"/>
    <property type="match status" value="1"/>
</dbReference>
<feature type="transmembrane region" description="Helical" evidence="8">
    <location>
        <begin position="176"/>
        <end position="195"/>
    </location>
</feature>
<dbReference type="CDD" id="cd06579">
    <property type="entry name" value="TM_PBP1_transp_AraH_like"/>
    <property type="match status" value="1"/>
</dbReference>
<keyword evidence="7 8" id="KW-0472">Membrane</keyword>
<keyword evidence="3" id="KW-1003">Cell membrane</keyword>
<evidence type="ECO:0000256" key="1">
    <source>
        <dbReference type="ARBA" id="ARBA00004651"/>
    </source>
</evidence>
<keyword evidence="5 8" id="KW-0812">Transmembrane</keyword>
<feature type="transmembrane region" description="Helical" evidence="8">
    <location>
        <begin position="20"/>
        <end position="38"/>
    </location>
</feature>
<keyword evidence="6 8" id="KW-1133">Transmembrane helix</keyword>
<reference evidence="9" key="1">
    <citation type="submission" date="2020-05" db="EMBL/GenBank/DDBJ databases">
        <authorList>
            <person name="Chiriac C."/>
            <person name="Salcher M."/>
            <person name="Ghai R."/>
            <person name="Kavagutti S V."/>
        </authorList>
    </citation>
    <scope>NUCLEOTIDE SEQUENCE</scope>
</reference>
<evidence type="ECO:0000256" key="5">
    <source>
        <dbReference type="ARBA" id="ARBA00022692"/>
    </source>
</evidence>
<dbReference type="PANTHER" id="PTHR32196">
    <property type="entry name" value="ABC TRANSPORTER PERMEASE PROTEIN YPHD-RELATED-RELATED"/>
    <property type="match status" value="1"/>
</dbReference>
<feature type="transmembrane region" description="Helical" evidence="8">
    <location>
        <begin position="58"/>
        <end position="87"/>
    </location>
</feature>
<feature type="transmembrane region" description="Helical" evidence="8">
    <location>
        <begin position="126"/>
        <end position="143"/>
    </location>
</feature>